<proteinExistence type="inferred from homology"/>
<gene>
    <name evidence="7" type="ORF">TTHT_0524</name>
</gene>
<evidence type="ECO:0000256" key="6">
    <source>
        <dbReference type="RuleBase" id="RU363058"/>
    </source>
</evidence>
<accession>A0A7R6SY02</accession>
<dbReference type="EMBL" id="AP017470">
    <property type="protein sequence ID" value="BBB32110.1"/>
    <property type="molecule type" value="Genomic_DNA"/>
</dbReference>
<reference evidence="7 8" key="1">
    <citation type="journal article" date="2012" name="Extremophiles">
        <title>Thermotomaculum hydrothermale gen. nov., sp. nov., a novel heterotrophic thermophile within the phylum Acidobacteria from a deep-sea hydrothermal vent chimney in the Southern Okinawa Trough.</title>
        <authorList>
            <person name="Izumi H."/>
            <person name="Nunoura T."/>
            <person name="Miyazaki M."/>
            <person name="Mino S."/>
            <person name="Toki T."/>
            <person name="Takai K."/>
            <person name="Sako Y."/>
            <person name="Sawabe T."/>
            <person name="Nakagawa S."/>
        </authorList>
    </citation>
    <scope>NUCLEOTIDE SEQUENCE [LARGE SCALE GENOMIC DNA]</scope>
    <source>
        <strain evidence="7 8">AC55</strain>
    </source>
</reference>
<evidence type="ECO:0000256" key="4">
    <source>
        <dbReference type="ARBA" id="ARBA00022989"/>
    </source>
</evidence>
<keyword evidence="5 6" id="KW-0472">Membrane</keyword>
<feature type="transmembrane region" description="Helical" evidence="6">
    <location>
        <begin position="212"/>
        <end position="230"/>
    </location>
</feature>
<dbReference type="KEGG" id="thyd:TTHT_0524"/>
<comment type="subcellular location">
    <subcellularLocation>
        <location evidence="1 6">Membrane</location>
        <topology evidence="1 6">Multi-pass membrane protein</topology>
    </subcellularLocation>
</comment>
<feature type="transmembrane region" description="Helical" evidence="6">
    <location>
        <begin position="85"/>
        <end position="108"/>
    </location>
</feature>
<feature type="transmembrane region" description="Helical" evidence="6">
    <location>
        <begin position="251"/>
        <end position="269"/>
    </location>
</feature>
<dbReference type="GO" id="GO:0016020">
    <property type="term" value="C:membrane"/>
    <property type="evidence" value="ECO:0007669"/>
    <property type="project" value="UniProtKB-SubCell"/>
</dbReference>
<organism evidence="7 8">
    <name type="scientific">Thermotomaculum hydrothermale</name>
    <dbReference type="NCBI Taxonomy" id="981385"/>
    <lineage>
        <taxon>Bacteria</taxon>
        <taxon>Pseudomonadati</taxon>
        <taxon>Acidobacteriota</taxon>
        <taxon>Holophagae</taxon>
        <taxon>Thermotomaculales</taxon>
        <taxon>Thermotomaculaceae</taxon>
        <taxon>Thermotomaculum</taxon>
    </lineage>
</organism>
<evidence type="ECO:0000256" key="2">
    <source>
        <dbReference type="ARBA" id="ARBA00022448"/>
    </source>
</evidence>
<keyword evidence="8" id="KW-1185">Reference proteome</keyword>
<name>A0A7R6SY02_9BACT</name>
<sequence length="415" mass="44562">MDFNTIIYILAIIFGFYMAWNVGANDVANAMGTSVGSKAITLKQAVLIAAIFEFSGAYLVGSHVTQTIRKGMVDISIFSSIPSHFVLGMLAALIATAIWLHLATYYGLPVSTTHSIVGAVIGFGLVAGGTRAVKWAGVGKIVLSWIISPIAGGIFAYIIFMFVSKKILQKENPVEELKKKGPFLIGMLGFVLTMSVIYKGLKLKSISLDRAIEISFIVFLIIAIISYMLLRMAKSHTEYDYPQKLNRVEKIFAFMQVITACYVAFAHGSNDVANAVGPLSAIVNVLKEGAVKQHAVVYDWVLALGGAGIAIGVATYGYKVIETVGKKITDISPSRGFSAEFSAATTILICSKLGLPISTTHTLVGAVIGVGFARGIAGLNVKIIRDIVYSWLVTLPFTGILSAVLYYIFVHVVTL</sequence>
<dbReference type="AlphaFoldDB" id="A0A7R6SY02"/>
<evidence type="ECO:0000313" key="7">
    <source>
        <dbReference type="EMBL" id="BBB32110.1"/>
    </source>
</evidence>
<evidence type="ECO:0000313" key="8">
    <source>
        <dbReference type="Proteomes" id="UP000595564"/>
    </source>
</evidence>
<feature type="transmembrane region" description="Helical" evidence="6">
    <location>
        <begin position="183"/>
        <end position="200"/>
    </location>
</feature>
<protein>
    <recommendedName>
        <fullName evidence="6">Phosphate transporter</fullName>
    </recommendedName>
</protein>
<feature type="transmembrane region" description="Helical" evidence="6">
    <location>
        <begin position="115"/>
        <end position="136"/>
    </location>
</feature>
<keyword evidence="4 6" id="KW-1133">Transmembrane helix</keyword>
<dbReference type="Pfam" id="PF01384">
    <property type="entry name" value="PHO4"/>
    <property type="match status" value="1"/>
</dbReference>
<keyword evidence="6" id="KW-0592">Phosphate transport</keyword>
<evidence type="ECO:0000256" key="5">
    <source>
        <dbReference type="ARBA" id="ARBA00023136"/>
    </source>
</evidence>
<dbReference type="PANTHER" id="PTHR11101">
    <property type="entry name" value="PHOSPHATE TRANSPORTER"/>
    <property type="match status" value="1"/>
</dbReference>
<evidence type="ECO:0000256" key="3">
    <source>
        <dbReference type="ARBA" id="ARBA00022692"/>
    </source>
</evidence>
<evidence type="ECO:0000256" key="1">
    <source>
        <dbReference type="ARBA" id="ARBA00004141"/>
    </source>
</evidence>
<keyword evidence="3 6" id="KW-0812">Transmembrane</keyword>
<dbReference type="RefSeq" id="WP_201328451.1">
    <property type="nucleotide sequence ID" value="NZ_AP017470.1"/>
</dbReference>
<feature type="transmembrane region" description="Helical" evidence="6">
    <location>
        <begin position="388"/>
        <end position="409"/>
    </location>
</feature>
<keyword evidence="2 6" id="KW-0813">Transport</keyword>
<feature type="transmembrane region" description="Helical" evidence="6">
    <location>
        <begin position="142"/>
        <end position="163"/>
    </location>
</feature>
<feature type="transmembrane region" description="Helical" evidence="6">
    <location>
        <begin position="300"/>
        <end position="318"/>
    </location>
</feature>
<dbReference type="GO" id="GO:0035435">
    <property type="term" value="P:phosphate ion transmembrane transport"/>
    <property type="evidence" value="ECO:0007669"/>
    <property type="project" value="TreeGrafter"/>
</dbReference>
<dbReference type="Proteomes" id="UP000595564">
    <property type="component" value="Chromosome"/>
</dbReference>
<feature type="transmembrane region" description="Helical" evidence="6">
    <location>
        <begin position="363"/>
        <end position="381"/>
    </location>
</feature>
<feature type="transmembrane region" description="Helical" evidence="6">
    <location>
        <begin position="45"/>
        <end position="65"/>
    </location>
</feature>
<dbReference type="InterPro" id="IPR001204">
    <property type="entry name" value="Phos_transporter"/>
</dbReference>
<dbReference type="PANTHER" id="PTHR11101:SF80">
    <property type="entry name" value="PHOSPHATE TRANSPORTER"/>
    <property type="match status" value="1"/>
</dbReference>
<dbReference type="GO" id="GO:0005315">
    <property type="term" value="F:phosphate transmembrane transporter activity"/>
    <property type="evidence" value="ECO:0007669"/>
    <property type="project" value="InterPro"/>
</dbReference>
<comment type="similarity">
    <text evidence="6">Belongs to the inorganic phosphate transporter (PiT) (TC 2.A.20) family.</text>
</comment>
<feature type="transmembrane region" description="Helical" evidence="6">
    <location>
        <begin position="6"/>
        <end position="24"/>
    </location>
</feature>